<sequence length="245" mass="28250">MMDIINKQLPIPLYHQIKEDIIEKIKNGTYKVNEKIPSENELVKLYSVSSITVKKALLDLVNEGYLYRIQGKGTFVAKPKISRVLTLMSFTEELREKGLKPETKVLEINEISNSVIAEKLNLSPEESITKIKRLRLADGEPIAIQTSYLPSKILANVASEQLEQMESLYKILESIDIQPYAAREEYSITILNEKELYTLLKQKKGVPAFSVKRITFTKENVPFEYAESILRWDRYSIEVELKSEY</sequence>
<evidence type="ECO:0000259" key="4">
    <source>
        <dbReference type="PROSITE" id="PS50949"/>
    </source>
</evidence>
<dbReference type="PANTHER" id="PTHR44846:SF1">
    <property type="entry name" value="MANNOSYL-D-GLYCERATE TRANSPORT_METABOLISM SYSTEM REPRESSOR MNGR-RELATED"/>
    <property type="match status" value="1"/>
</dbReference>
<accession>A0A7Y2L6T7</accession>
<proteinExistence type="predicted"/>
<dbReference type="PROSITE" id="PS50949">
    <property type="entry name" value="HTH_GNTR"/>
    <property type="match status" value="1"/>
</dbReference>
<evidence type="ECO:0000313" key="6">
    <source>
        <dbReference type="Proteomes" id="UP000529861"/>
    </source>
</evidence>
<dbReference type="FunFam" id="1.10.10.10:FF:000079">
    <property type="entry name" value="GntR family transcriptional regulator"/>
    <property type="match status" value="1"/>
</dbReference>
<keyword evidence="2" id="KW-0238">DNA-binding</keyword>
<dbReference type="InterPro" id="IPR050679">
    <property type="entry name" value="Bact_HTH_transcr_reg"/>
</dbReference>
<dbReference type="InterPro" id="IPR036390">
    <property type="entry name" value="WH_DNA-bd_sf"/>
</dbReference>
<organism evidence="5 6">
    <name type="scientific">Caldanaerobacter subterraneus</name>
    <dbReference type="NCBI Taxonomy" id="911092"/>
    <lineage>
        <taxon>Bacteria</taxon>
        <taxon>Bacillati</taxon>
        <taxon>Bacillota</taxon>
        <taxon>Clostridia</taxon>
        <taxon>Thermoanaerobacterales</taxon>
        <taxon>Thermoanaerobacteraceae</taxon>
        <taxon>Caldanaerobacter</taxon>
    </lineage>
</organism>
<dbReference type="GO" id="GO:0045892">
    <property type="term" value="P:negative regulation of DNA-templated transcription"/>
    <property type="evidence" value="ECO:0007669"/>
    <property type="project" value="TreeGrafter"/>
</dbReference>
<dbReference type="Proteomes" id="UP000529861">
    <property type="component" value="Unassembled WGS sequence"/>
</dbReference>
<reference evidence="5 6" key="1">
    <citation type="submission" date="2020-04" db="EMBL/GenBank/DDBJ databases">
        <title>Draft genome sequence of Caldanaerobacter sunterraneus. strain 1523vc isolated from Griffin hot spring, Kamchatka, Russia.</title>
        <authorList>
            <person name="Toshchakov S.V."/>
            <person name="Podosokorskaya O.A."/>
            <person name="Kublanov I.V."/>
            <person name="Korzhenkov A."/>
            <person name="Patrushev M.V."/>
        </authorList>
    </citation>
    <scope>NUCLEOTIDE SEQUENCE [LARGE SCALE GENOMIC DNA]</scope>
    <source>
        <strain evidence="5 6">1523vc</strain>
    </source>
</reference>
<dbReference type="Gene3D" id="1.10.10.10">
    <property type="entry name" value="Winged helix-like DNA-binding domain superfamily/Winged helix DNA-binding domain"/>
    <property type="match status" value="1"/>
</dbReference>
<feature type="domain" description="HTH gntR-type" evidence="4">
    <location>
        <begin position="11"/>
        <end position="79"/>
    </location>
</feature>
<dbReference type="SUPFAM" id="SSF64288">
    <property type="entry name" value="Chorismate lyase-like"/>
    <property type="match status" value="1"/>
</dbReference>
<dbReference type="InterPro" id="IPR028978">
    <property type="entry name" value="Chorismate_lyase_/UTRA_dom_sf"/>
</dbReference>
<dbReference type="PANTHER" id="PTHR44846">
    <property type="entry name" value="MANNOSYL-D-GLYCERATE TRANSPORT/METABOLISM SYSTEM REPRESSOR MNGR-RELATED"/>
    <property type="match status" value="1"/>
</dbReference>
<dbReference type="InterPro" id="IPR000524">
    <property type="entry name" value="Tscrpt_reg_HTH_GntR"/>
</dbReference>
<dbReference type="GO" id="GO:0003677">
    <property type="term" value="F:DNA binding"/>
    <property type="evidence" value="ECO:0007669"/>
    <property type="project" value="UniProtKB-KW"/>
</dbReference>
<evidence type="ECO:0000256" key="1">
    <source>
        <dbReference type="ARBA" id="ARBA00023015"/>
    </source>
</evidence>
<dbReference type="AlphaFoldDB" id="A0A7Y2L6T7"/>
<dbReference type="Pfam" id="PF00392">
    <property type="entry name" value="GntR"/>
    <property type="match status" value="1"/>
</dbReference>
<dbReference type="GO" id="GO:0003700">
    <property type="term" value="F:DNA-binding transcription factor activity"/>
    <property type="evidence" value="ECO:0007669"/>
    <property type="project" value="InterPro"/>
</dbReference>
<comment type="caution">
    <text evidence="5">The sequence shown here is derived from an EMBL/GenBank/DDBJ whole genome shotgun (WGS) entry which is preliminary data.</text>
</comment>
<dbReference type="SUPFAM" id="SSF46785">
    <property type="entry name" value="Winged helix' DNA-binding domain"/>
    <property type="match status" value="1"/>
</dbReference>
<dbReference type="InterPro" id="IPR011663">
    <property type="entry name" value="UTRA"/>
</dbReference>
<keyword evidence="1" id="KW-0805">Transcription regulation</keyword>
<dbReference type="Gene3D" id="3.40.1410.10">
    <property type="entry name" value="Chorismate lyase-like"/>
    <property type="match status" value="1"/>
</dbReference>
<keyword evidence="3" id="KW-0804">Transcription</keyword>
<dbReference type="Pfam" id="PF07702">
    <property type="entry name" value="UTRA"/>
    <property type="match status" value="1"/>
</dbReference>
<dbReference type="RefSeq" id="WP_170270882.1">
    <property type="nucleotide sequence ID" value="NZ_JABEQB010000014.1"/>
</dbReference>
<gene>
    <name evidence="5" type="ORF">HKI81_06315</name>
</gene>
<evidence type="ECO:0000313" key="5">
    <source>
        <dbReference type="EMBL" id="NNG66858.1"/>
    </source>
</evidence>
<name>A0A7Y2L6T7_9THEO</name>
<dbReference type="SMART" id="SM00345">
    <property type="entry name" value="HTH_GNTR"/>
    <property type="match status" value="1"/>
</dbReference>
<dbReference type="PRINTS" id="PR00035">
    <property type="entry name" value="HTHGNTR"/>
</dbReference>
<dbReference type="InterPro" id="IPR036388">
    <property type="entry name" value="WH-like_DNA-bd_sf"/>
</dbReference>
<dbReference type="CDD" id="cd07377">
    <property type="entry name" value="WHTH_GntR"/>
    <property type="match status" value="1"/>
</dbReference>
<protein>
    <submittedName>
        <fullName evidence="5">GntR family transcriptional regulator</fullName>
    </submittedName>
</protein>
<evidence type="ECO:0000256" key="2">
    <source>
        <dbReference type="ARBA" id="ARBA00023125"/>
    </source>
</evidence>
<evidence type="ECO:0000256" key="3">
    <source>
        <dbReference type="ARBA" id="ARBA00023163"/>
    </source>
</evidence>
<dbReference type="SMART" id="SM00866">
    <property type="entry name" value="UTRA"/>
    <property type="match status" value="1"/>
</dbReference>
<dbReference type="EMBL" id="JABEQB010000014">
    <property type="protein sequence ID" value="NNG66858.1"/>
    <property type="molecule type" value="Genomic_DNA"/>
</dbReference>